<dbReference type="InterPro" id="IPR042100">
    <property type="entry name" value="Bug_dom1"/>
</dbReference>
<accession>A0ABT8A695</accession>
<name>A0ABT8A695_9PROT</name>
<dbReference type="InterPro" id="IPR005064">
    <property type="entry name" value="BUG"/>
</dbReference>
<organism evidence="2 3">
    <name type="scientific">Paeniroseomonas aquatica</name>
    <dbReference type="NCBI Taxonomy" id="373043"/>
    <lineage>
        <taxon>Bacteria</taxon>
        <taxon>Pseudomonadati</taxon>
        <taxon>Pseudomonadota</taxon>
        <taxon>Alphaproteobacteria</taxon>
        <taxon>Acetobacterales</taxon>
        <taxon>Acetobacteraceae</taxon>
        <taxon>Paeniroseomonas</taxon>
    </lineage>
</organism>
<dbReference type="SUPFAM" id="SSF53850">
    <property type="entry name" value="Periplasmic binding protein-like II"/>
    <property type="match status" value="1"/>
</dbReference>
<evidence type="ECO:0000256" key="1">
    <source>
        <dbReference type="ARBA" id="ARBA00006987"/>
    </source>
</evidence>
<dbReference type="EMBL" id="JAUFPN010000143">
    <property type="protein sequence ID" value="MDN3565298.1"/>
    <property type="molecule type" value="Genomic_DNA"/>
</dbReference>
<dbReference type="Pfam" id="PF03401">
    <property type="entry name" value="TctC"/>
    <property type="match status" value="1"/>
</dbReference>
<gene>
    <name evidence="2" type="ORF">QWZ14_13080</name>
</gene>
<dbReference type="Proteomes" id="UP001529369">
    <property type="component" value="Unassembled WGS sequence"/>
</dbReference>
<sequence>MLAAAQYRGVGRRAVLGGVAALAAPGLARAQGQAWPDRPVRLVVPFGAGGAIDTLSRTVANAFPALANGQTLVVENRGGAGGTIAGAVVAQAKPDGATLMMADLGANAIGKELQPSLAYDPMRAFAPVCHLVNLPLVVVVPAALPVTDLAGLIAMARRQGDMVYAHPGIGYSGHLAQELMLQRTGVKMTPVPYRSGAEVVRSLLANETQSCIITISTSLPFIREGKVRALAVAGSRRVALLPDVPTVAEAMPEALGGFEANVWHGILAPAGLPPELAAAAARIFNAVLQQPEVRRVIEQTQAGEVVGGTPEQFAAFIAAEHARWAPLIRSAGIRTE</sequence>
<protein>
    <submittedName>
        <fullName evidence="2">Tripartite tricarboxylate transporter substrate-binding protein</fullName>
    </submittedName>
</protein>
<dbReference type="PIRSF" id="PIRSF017082">
    <property type="entry name" value="YflP"/>
    <property type="match status" value="1"/>
</dbReference>
<proteinExistence type="inferred from homology"/>
<dbReference type="PANTHER" id="PTHR42928:SF5">
    <property type="entry name" value="BLR1237 PROTEIN"/>
    <property type="match status" value="1"/>
</dbReference>
<keyword evidence="3" id="KW-1185">Reference proteome</keyword>
<dbReference type="Gene3D" id="3.40.190.150">
    <property type="entry name" value="Bordetella uptake gene, domain 1"/>
    <property type="match status" value="1"/>
</dbReference>
<reference evidence="3" key="1">
    <citation type="journal article" date="2019" name="Int. J. Syst. Evol. Microbiol.">
        <title>The Global Catalogue of Microorganisms (GCM) 10K type strain sequencing project: providing services to taxonomists for standard genome sequencing and annotation.</title>
        <authorList>
            <consortium name="The Broad Institute Genomics Platform"/>
            <consortium name="The Broad Institute Genome Sequencing Center for Infectious Disease"/>
            <person name="Wu L."/>
            <person name="Ma J."/>
        </authorList>
    </citation>
    <scope>NUCLEOTIDE SEQUENCE [LARGE SCALE GENOMIC DNA]</scope>
    <source>
        <strain evidence="3">CECT 7131</strain>
    </source>
</reference>
<dbReference type="PANTHER" id="PTHR42928">
    <property type="entry name" value="TRICARBOXYLATE-BINDING PROTEIN"/>
    <property type="match status" value="1"/>
</dbReference>
<evidence type="ECO:0000313" key="3">
    <source>
        <dbReference type="Proteomes" id="UP001529369"/>
    </source>
</evidence>
<comment type="caution">
    <text evidence="2">The sequence shown here is derived from an EMBL/GenBank/DDBJ whole genome shotgun (WGS) entry which is preliminary data.</text>
</comment>
<evidence type="ECO:0000313" key="2">
    <source>
        <dbReference type="EMBL" id="MDN3565298.1"/>
    </source>
</evidence>
<comment type="similarity">
    <text evidence="1">Belongs to the UPF0065 (bug) family.</text>
</comment>
<dbReference type="Gene3D" id="3.40.190.10">
    <property type="entry name" value="Periplasmic binding protein-like II"/>
    <property type="match status" value="1"/>
</dbReference>